<dbReference type="InterPro" id="IPR013083">
    <property type="entry name" value="Znf_RING/FYVE/PHD"/>
</dbReference>
<protein>
    <recommendedName>
        <fullName evidence="5">FYVE-type domain-containing protein</fullName>
    </recommendedName>
</protein>
<evidence type="ECO:0000313" key="7">
    <source>
        <dbReference type="Proteomes" id="UP000002729"/>
    </source>
</evidence>
<feature type="non-terminal residue" evidence="6">
    <location>
        <position position="1"/>
    </location>
</feature>
<dbReference type="InterPro" id="IPR052113">
    <property type="entry name" value="FYVE-type_Zinc_Finger"/>
</dbReference>
<organism evidence="7">
    <name type="scientific">Aureococcus anophagefferens</name>
    <name type="common">Harmful bloom alga</name>
    <dbReference type="NCBI Taxonomy" id="44056"/>
    <lineage>
        <taxon>Eukaryota</taxon>
        <taxon>Sar</taxon>
        <taxon>Stramenopiles</taxon>
        <taxon>Ochrophyta</taxon>
        <taxon>Pelagophyceae</taxon>
        <taxon>Pelagomonadales</taxon>
        <taxon>Pelagomonadaceae</taxon>
        <taxon>Aureococcus</taxon>
    </lineage>
</organism>
<feature type="domain" description="FYVE-type" evidence="5">
    <location>
        <begin position="1"/>
        <end position="51"/>
    </location>
</feature>
<sequence length="51" mass="5901">CEACSEPFSVLRRRHHCRDCGACFCRACTPRRVVLPHLHATREHRSCDACF</sequence>
<dbReference type="GeneID" id="20218932"/>
<keyword evidence="1" id="KW-0479">Metal-binding</keyword>
<dbReference type="RefSeq" id="XP_009040853.1">
    <property type="nucleotide sequence ID" value="XM_009042605.1"/>
</dbReference>
<keyword evidence="7" id="KW-1185">Reference proteome</keyword>
<dbReference type="SUPFAM" id="SSF57903">
    <property type="entry name" value="FYVE/PHD zinc finger"/>
    <property type="match status" value="1"/>
</dbReference>
<dbReference type="EMBL" id="GL833151">
    <property type="protein sequence ID" value="EGB04466.1"/>
    <property type="molecule type" value="Genomic_DNA"/>
</dbReference>
<evidence type="ECO:0000256" key="3">
    <source>
        <dbReference type="ARBA" id="ARBA00022833"/>
    </source>
</evidence>
<dbReference type="eggNOG" id="KOG1818">
    <property type="taxonomic scope" value="Eukaryota"/>
</dbReference>
<evidence type="ECO:0000256" key="2">
    <source>
        <dbReference type="ARBA" id="ARBA00022771"/>
    </source>
</evidence>
<dbReference type="GO" id="GO:0008270">
    <property type="term" value="F:zinc ion binding"/>
    <property type="evidence" value="ECO:0007669"/>
    <property type="project" value="UniProtKB-KW"/>
</dbReference>
<dbReference type="Gene3D" id="3.30.40.10">
    <property type="entry name" value="Zinc/RING finger domain, C3HC4 (zinc finger)"/>
    <property type="match status" value="1"/>
</dbReference>
<keyword evidence="3" id="KW-0862">Zinc</keyword>
<reference evidence="6 7" key="1">
    <citation type="journal article" date="2011" name="Proc. Natl. Acad. Sci. U.S.A.">
        <title>Niche of harmful alga Aureococcus anophagefferens revealed through ecogenomics.</title>
        <authorList>
            <person name="Gobler C.J."/>
            <person name="Berry D.L."/>
            <person name="Dyhrman S.T."/>
            <person name="Wilhelm S.W."/>
            <person name="Salamov A."/>
            <person name="Lobanov A.V."/>
            <person name="Zhang Y."/>
            <person name="Collier J.L."/>
            <person name="Wurch L.L."/>
            <person name="Kustka A.B."/>
            <person name="Dill B.D."/>
            <person name="Shah M."/>
            <person name="VerBerkmoes N.C."/>
            <person name="Kuo A."/>
            <person name="Terry A."/>
            <person name="Pangilinan J."/>
            <person name="Lindquist E.A."/>
            <person name="Lucas S."/>
            <person name="Paulsen I.T."/>
            <person name="Hattenrath-Lehmann T.K."/>
            <person name="Talmage S.C."/>
            <person name="Walker E.A."/>
            <person name="Koch F."/>
            <person name="Burson A.M."/>
            <person name="Marcoval M.A."/>
            <person name="Tang Y.Z."/>
            <person name="Lecleir G.R."/>
            <person name="Coyne K.J."/>
            <person name="Berg G.M."/>
            <person name="Bertrand E.M."/>
            <person name="Saito M.A."/>
            <person name="Gladyshev V.N."/>
            <person name="Grigoriev I.V."/>
        </authorList>
    </citation>
    <scope>NUCLEOTIDE SEQUENCE [LARGE SCALE GENOMIC DNA]</scope>
    <source>
        <strain evidence="7">CCMP 1984</strain>
    </source>
</reference>
<evidence type="ECO:0000259" key="5">
    <source>
        <dbReference type="PROSITE" id="PS50178"/>
    </source>
</evidence>
<evidence type="ECO:0000313" key="6">
    <source>
        <dbReference type="EMBL" id="EGB04466.1"/>
    </source>
</evidence>
<dbReference type="KEGG" id="aaf:AURANDRAFT_17987"/>
<dbReference type="AlphaFoldDB" id="F0YKE4"/>
<name>F0YKE4_AURAN</name>
<dbReference type="InterPro" id="IPR011011">
    <property type="entry name" value="Znf_FYVE_PHD"/>
</dbReference>
<dbReference type="Proteomes" id="UP000002729">
    <property type="component" value="Unassembled WGS sequence"/>
</dbReference>
<dbReference type="PANTHER" id="PTHR39490:SF8">
    <property type="entry name" value="ZINC FINGER FYVE DOMAIN-CONTAINING PROTEIN 21"/>
    <property type="match status" value="1"/>
</dbReference>
<dbReference type="InterPro" id="IPR000306">
    <property type="entry name" value="Znf_FYVE"/>
</dbReference>
<evidence type="ECO:0000256" key="1">
    <source>
        <dbReference type="ARBA" id="ARBA00022723"/>
    </source>
</evidence>
<proteinExistence type="predicted"/>
<feature type="non-terminal residue" evidence="6">
    <location>
        <position position="51"/>
    </location>
</feature>
<dbReference type="PANTHER" id="PTHR39490">
    <property type="entry name" value="ARRESTIN DOMAIN-CONTAINING PROTEIN D"/>
    <property type="match status" value="1"/>
</dbReference>
<keyword evidence="2 4" id="KW-0863">Zinc-finger</keyword>
<dbReference type="OMA" id="CMMETCH"/>
<dbReference type="OrthoDB" id="660555at2759"/>
<dbReference type="Pfam" id="PF01363">
    <property type="entry name" value="FYVE"/>
    <property type="match status" value="1"/>
</dbReference>
<accession>F0YKE4</accession>
<gene>
    <name evidence="6" type="ORF">AURANDRAFT_17987</name>
</gene>
<evidence type="ECO:0000256" key="4">
    <source>
        <dbReference type="PROSITE-ProRule" id="PRU00091"/>
    </source>
</evidence>
<dbReference type="InterPro" id="IPR017455">
    <property type="entry name" value="Znf_FYVE-rel"/>
</dbReference>
<dbReference type="PROSITE" id="PS50178">
    <property type="entry name" value="ZF_FYVE"/>
    <property type="match status" value="1"/>
</dbReference>
<dbReference type="InParanoid" id="F0YKE4"/>
<dbReference type="SMART" id="SM00064">
    <property type="entry name" value="FYVE"/>
    <property type="match status" value="1"/>
</dbReference>